<evidence type="ECO:0000256" key="4">
    <source>
        <dbReference type="ARBA" id="ARBA00023163"/>
    </source>
</evidence>
<dbReference type="GO" id="GO:0005634">
    <property type="term" value="C:nucleus"/>
    <property type="evidence" value="ECO:0007669"/>
    <property type="project" value="UniProtKB-SubCell"/>
</dbReference>
<organism evidence="9 10">
    <name type="scientific">Nyssa sinensis</name>
    <dbReference type="NCBI Taxonomy" id="561372"/>
    <lineage>
        <taxon>Eukaryota</taxon>
        <taxon>Viridiplantae</taxon>
        <taxon>Streptophyta</taxon>
        <taxon>Embryophyta</taxon>
        <taxon>Tracheophyta</taxon>
        <taxon>Spermatophyta</taxon>
        <taxon>Magnoliopsida</taxon>
        <taxon>eudicotyledons</taxon>
        <taxon>Gunneridae</taxon>
        <taxon>Pentapetalae</taxon>
        <taxon>asterids</taxon>
        <taxon>Cornales</taxon>
        <taxon>Nyssaceae</taxon>
        <taxon>Nyssa</taxon>
    </lineage>
</organism>
<keyword evidence="5 6" id="KW-0539">Nucleus</keyword>
<comment type="subcellular location">
    <subcellularLocation>
        <location evidence="1 6">Nucleus</location>
    </subcellularLocation>
</comment>
<evidence type="ECO:0000313" key="9">
    <source>
        <dbReference type="EMBL" id="KAA8521783.1"/>
    </source>
</evidence>
<reference evidence="9 10" key="1">
    <citation type="submission" date="2019-09" db="EMBL/GenBank/DDBJ databases">
        <title>A chromosome-level genome assembly of the Chinese tupelo Nyssa sinensis.</title>
        <authorList>
            <person name="Yang X."/>
            <person name="Kang M."/>
            <person name="Yang Y."/>
            <person name="Xiong H."/>
            <person name="Wang M."/>
            <person name="Zhang Z."/>
            <person name="Wang Z."/>
            <person name="Wu H."/>
            <person name="Ma T."/>
            <person name="Liu J."/>
            <person name="Xi Z."/>
        </authorList>
    </citation>
    <scope>NUCLEOTIDE SEQUENCE [LARGE SCALE GENOMIC DNA]</scope>
    <source>
        <strain evidence="9">J267</strain>
        <tissue evidence="9">Leaf</tissue>
    </source>
</reference>
<accession>A0A5J4ZSL0</accession>
<dbReference type="PROSITE" id="PS51754">
    <property type="entry name" value="OVATE"/>
    <property type="match status" value="1"/>
</dbReference>
<dbReference type="InterPro" id="IPR038933">
    <property type="entry name" value="Ovate"/>
</dbReference>
<feature type="compositionally biased region" description="Basic and acidic residues" evidence="7">
    <location>
        <begin position="206"/>
        <end position="218"/>
    </location>
</feature>
<feature type="region of interest" description="Disordered" evidence="7">
    <location>
        <begin position="1"/>
        <end position="69"/>
    </location>
</feature>
<dbReference type="NCBIfam" id="TIGR01568">
    <property type="entry name" value="A_thal_3678"/>
    <property type="match status" value="1"/>
</dbReference>
<feature type="compositionally biased region" description="Polar residues" evidence="7">
    <location>
        <begin position="221"/>
        <end position="240"/>
    </location>
</feature>
<feature type="region of interest" description="Disordered" evidence="7">
    <location>
        <begin position="83"/>
        <end position="115"/>
    </location>
</feature>
<dbReference type="PANTHER" id="PTHR33057">
    <property type="entry name" value="TRANSCRIPTION REPRESSOR OFP7-RELATED"/>
    <property type="match status" value="1"/>
</dbReference>
<dbReference type="GO" id="GO:0045892">
    <property type="term" value="P:negative regulation of DNA-templated transcription"/>
    <property type="evidence" value="ECO:0007669"/>
    <property type="project" value="UniProtKB-UniRule"/>
</dbReference>
<dbReference type="Proteomes" id="UP000325577">
    <property type="component" value="Linkage Group LG5"/>
</dbReference>
<evidence type="ECO:0000256" key="5">
    <source>
        <dbReference type="ARBA" id="ARBA00023242"/>
    </source>
</evidence>
<name>A0A5J4ZSL0_9ASTE</name>
<evidence type="ECO:0000256" key="3">
    <source>
        <dbReference type="ARBA" id="ARBA00023015"/>
    </source>
</evidence>
<evidence type="ECO:0000256" key="6">
    <source>
        <dbReference type="RuleBase" id="RU367028"/>
    </source>
</evidence>
<proteinExistence type="predicted"/>
<keyword evidence="3 6" id="KW-0805">Transcription regulation</keyword>
<dbReference type="AlphaFoldDB" id="A0A5J4ZSL0"/>
<dbReference type="OrthoDB" id="1928390at2759"/>
<evidence type="ECO:0000259" key="8">
    <source>
        <dbReference type="PROSITE" id="PS51754"/>
    </source>
</evidence>
<feature type="region of interest" description="Disordered" evidence="7">
    <location>
        <begin position="191"/>
        <end position="269"/>
    </location>
</feature>
<comment type="function">
    <text evidence="6">Transcriptional repressor that regulates multiple aspects of plant growth and development.</text>
</comment>
<feature type="domain" description="OVATE" evidence="8">
    <location>
        <begin position="287"/>
        <end position="346"/>
    </location>
</feature>
<feature type="compositionally biased region" description="Basic residues" evidence="7">
    <location>
        <begin position="247"/>
        <end position="261"/>
    </location>
</feature>
<feature type="compositionally biased region" description="Polar residues" evidence="7">
    <location>
        <begin position="48"/>
        <end position="65"/>
    </location>
</feature>
<gene>
    <name evidence="9" type="ORF">F0562_012456</name>
</gene>
<evidence type="ECO:0000256" key="1">
    <source>
        <dbReference type="ARBA" id="ARBA00004123"/>
    </source>
</evidence>
<sequence length="453" mass="50815">MAKTARSVRKEALKVSEPKYRTDTEGRTCPPVTPISPLKSKGKERTKQSTIKKSCSSNGGWFSSEEQGEVDGETDTFFSLSSDSNSEFFGRKTSSSGRNTATVPRRRGNSAGSEIGRSVFEVSVSSTDTFSDIGSSRRKTVESIRRKTTKDCRRIQMGRRYPFVLERKIQEGFETSASSSDSYSDFGSFHLKTTESHQKATKTSRKTGETRPRTEKGRRQSVPNIEIQESSEVKASSTDFYSDHFASYHRKTGKTRQKKKRGQLEQNSEMRRCAVVVDGKAEESYAMEKTSTDPHSDFRTSMLEMIVEKQIFGAEDLERLLQRFLSLNSSYHHKVIVQPAPMNLLFLAVPMDDDDLTEKILDGLGSDYKDLVHAVHARDTPITFDELHEKLLTFEAHLQEKKPDQSYLPASANAAHCTISCYRPSGWCPSSTTTQSPHFGPTNAGWRPSSTNT</sequence>
<keyword evidence="2 6" id="KW-0678">Repressor</keyword>
<feature type="compositionally biased region" description="Polar residues" evidence="7">
    <location>
        <begin position="83"/>
        <end position="102"/>
    </location>
</feature>
<evidence type="ECO:0000313" key="10">
    <source>
        <dbReference type="Proteomes" id="UP000325577"/>
    </source>
</evidence>
<dbReference type="InterPro" id="IPR006458">
    <property type="entry name" value="Ovate_C"/>
</dbReference>
<evidence type="ECO:0000256" key="2">
    <source>
        <dbReference type="ARBA" id="ARBA00022491"/>
    </source>
</evidence>
<feature type="region of interest" description="Disordered" evidence="7">
    <location>
        <begin position="432"/>
        <end position="453"/>
    </location>
</feature>
<keyword evidence="4 6" id="KW-0804">Transcription</keyword>
<dbReference type="PANTHER" id="PTHR33057:SF17">
    <property type="entry name" value="TRANSCRIPTION REPRESSOR OFP8"/>
    <property type="match status" value="1"/>
</dbReference>
<keyword evidence="10" id="KW-1185">Reference proteome</keyword>
<evidence type="ECO:0000256" key="7">
    <source>
        <dbReference type="SAM" id="MobiDB-lite"/>
    </source>
</evidence>
<dbReference type="Pfam" id="PF04844">
    <property type="entry name" value="Ovate"/>
    <property type="match status" value="1"/>
</dbReference>
<feature type="compositionally biased region" description="Basic and acidic residues" evidence="7">
    <location>
        <begin position="8"/>
        <end position="26"/>
    </location>
</feature>
<protein>
    <recommendedName>
        <fullName evidence="6">Transcription repressor</fullName>
    </recommendedName>
    <alternativeName>
        <fullName evidence="6">Ovate family protein</fullName>
    </alternativeName>
</protein>
<dbReference type="EMBL" id="CM018048">
    <property type="protein sequence ID" value="KAA8521783.1"/>
    <property type="molecule type" value="Genomic_DNA"/>
</dbReference>